<evidence type="ECO:0000256" key="4">
    <source>
        <dbReference type="ARBA" id="ARBA00022827"/>
    </source>
</evidence>
<accession>A0A6A6PS11</accession>
<name>A0A6A6PS11_9PEZI</name>
<dbReference type="OrthoDB" id="409956at2759"/>
<dbReference type="GeneID" id="54470486"/>
<sequence>MPGDYDIEYCSPWAGADYSPSLATRQWMKISTSPSTSKEAVEEIGRRATALEQNTWPVLEKLARDVPEAGLQFQEMRILIREKDTSSPTADHLISLAATPRSKIPPQIQSLVDSIKPVPRHQLPPGFTSGTSATTISFNPTLYLPWLASQCLAQNCTLSRALITHITAAASLHHSGSPADVVVNCTGLSSLTLGGIEDENLFPARGQSVLVRSEPGYIVSSSGTDEGESESANIITRAGGGGTFLGGCLQFDNWDGNVDPRLASRMLRRCVEVCPELVGKGQGTEGLSVIRYGVGLRPLRRGGVRIDAVEVEGVKVVNCYGHGGAGYQTSWGSAEEVRKLVGRALERTNGVGHD</sequence>
<proteinExistence type="inferred from homology"/>
<dbReference type="Proteomes" id="UP000799767">
    <property type="component" value="Unassembled WGS sequence"/>
</dbReference>
<evidence type="ECO:0000313" key="8">
    <source>
        <dbReference type="EMBL" id="KAF2482918.1"/>
    </source>
</evidence>
<dbReference type="InterPro" id="IPR006076">
    <property type="entry name" value="FAD-dep_OxRdtase"/>
</dbReference>
<dbReference type="RefSeq" id="XP_033589488.1">
    <property type="nucleotide sequence ID" value="XM_033729484.1"/>
</dbReference>
<dbReference type="GO" id="GO:0071949">
    <property type="term" value="F:FAD binding"/>
    <property type="evidence" value="ECO:0007669"/>
    <property type="project" value="InterPro"/>
</dbReference>
<evidence type="ECO:0000256" key="2">
    <source>
        <dbReference type="ARBA" id="ARBA00006730"/>
    </source>
</evidence>
<organism evidence="8 9">
    <name type="scientific">Neohortaea acidophila</name>
    <dbReference type="NCBI Taxonomy" id="245834"/>
    <lineage>
        <taxon>Eukaryota</taxon>
        <taxon>Fungi</taxon>
        <taxon>Dikarya</taxon>
        <taxon>Ascomycota</taxon>
        <taxon>Pezizomycotina</taxon>
        <taxon>Dothideomycetes</taxon>
        <taxon>Dothideomycetidae</taxon>
        <taxon>Mycosphaerellales</taxon>
        <taxon>Teratosphaeriaceae</taxon>
        <taxon>Neohortaea</taxon>
    </lineage>
</organism>
<dbReference type="PIRSF" id="PIRSF000189">
    <property type="entry name" value="D-aa_oxidase"/>
    <property type="match status" value="1"/>
</dbReference>
<evidence type="ECO:0000313" key="9">
    <source>
        <dbReference type="Proteomes" id="UP000799767"/>
    </source>
</evidence>
<keyword evidence="5" id="KW-0560">Oxidoreductase</keyword>
<dbReference type="GO" id="GO:0003884">
    <property type="term" value="F:D-amino-acid oxidase activity"/>
    <property type="evidence" value="ECO:0007669"/>
    <property type="project" value="InterPro"/>
</dbReference>
<dbReference type="GO" id="GO:0019478">
    <property type="term" value="P:D-amino acid catabolic process"/>
    <property type="evidence" value="ECO:0007669"/>
    <property type="project" value="TreeGrafter"/>
</dbReference>
<dbReference type="Gene3D" id="3.40.50.720">
    <property type="entry name" value="NAD(P)-binding Rossmann-like Domain"/>
    <property type="match status" value="1"/>
</dbReference>
<keyword evidence="9" id="KW-1185">Reference proteome</keyword>
<dbReference type="SUPFAM" id="SSF54373">
    <property type="entry name" value="FAD-linked reductases, C-terminal domain"/>
    <property type="match status" value="1"/>
</dbReference>
<evidence type="ECO:0000256" key="1">
    <source>
        <dbReference type="ARBA" id="ARBA00001974"/>
    </source>
</evidence>
<feature type="binding site" evidence="6">
    <location>
        <position position="186"/>
    </location>
    <ligand>
        <name>FAD</name>
        <dbReference type="ChEBI" id="CHEBI:57692"/>
    </ligand>
</feature>
<dbReference type="InterPro" id="IPR023209">
    <property type="entry name" value="DAO"/>
</dbReference>
<feature type="domain" description="FAD dependent oxidoreductase" evidence="7">
    <location>
        <begin position="50"/>
        <end position="338"/>
    </location>
</feature>
<dbReference type="PANTHER" id="PTHR11530">
    <property type="entry name" value="D-AMINO ACID OXIDASE"/>
    <property type="match status" value="1"/>
</dbReference>
<comment type="cofactor">
    <cofactor evidence="1 6">
        <name>FAD</name>
        <dbReference type="ChEBI" id="CHEBI:57692"/>
    </cofactor>
</comment>
<dbReference type="AlphaFoldDB" id="A0A6A6PS11"/>
<evidence type="ECO:0000256" key="5">
    <source>
        <dbReference type="ARBA" id="ARBA00023002"/>
    </source>
</evidence>
<evidence type="ECO:0000259" key="7">
    <source>
        <dbReference type="Pfam" id="PF01266"/>
    </source>
</evidence>
<keyword evidence="4 6" id="KW-0274">FAD</keyword>
<dbReference type="PANTHER" id="PTHR11530:SF16">
    <property type="entry name" value="D-AMINO ACID OXIDASE (AFU_ORTHOLOGUE AFUA_5G11290)"/>
    <property type="match status" value="1"/>
</dbReference>
<evidence type="ECO:0000256" key="6">
    <source>
        <dbReference type="PIRSR" id="PIRSR000189-1"/>
    </source>
</evidence>
<gene>
    <name evidence="8" type="ORF">BDY17DRAFT_138259</name>
</gene>
<comment type="similarity">
    <text evidence="2">Belongs to the DAMOX/DASOX family.</text>
</comment>
<protein>
    <recommendedName>
        <fullName evidence="7">FAD dependent oxidoreductase domain-containing protein</fullName>
    </recommendedName>
</protein>
<dbReference type="Gene3D" id="3.30.9.10">
    <property type="entry name" value="D-Amino Acid Oxidase, subunit A, domain 2"/>
    <property type="match status" value="1"/>
</dbReference>
<dbReference type="GO" id="GO:0005737">
    <property type="term" value="C:cytoplasm"/>
    <property type="evidence" value="ECO:0007669"/>
    <property type="project" value="TreeGrafter"/>
</dbReference>
<evidence type="ECO:0000256" key="3">
    <source>
        <dbReference type="ARBA" id="ARBA00022630"/>
    </source>
</evidence>
<feature type="binding site" evidence="6">
    <location>
        <position position="324"/>
    </location>
    <ligand>
        <name>D-dopa</name>
        <dbReference type="ChEBI" id="CHEBI:149689"/>
    </ligand>
</feature>
<keyword evidence="3" id="KW-0285">Flavoprotein</keyword>
<reference evidence="8" key="1">
    <citation type="journal article" date="2020" name="Stud. Mycol.">
        <title>101 Dothideomycetes genomes: a test case for predicting lifestyles and emergence of pathogens.</title>
        <authorList>
            <person name="Haridas S."/>
            <person name="Albert R."/>
            <person name="Binder M."/>
            <person name="Bloem J."/>
            <person name="Labutti K."/>
            <person name="Salamov A."/>
            <person name="Andreopoulos B."/>
            <person name="Baker S."/>
            <person name="Barry K."/>
            <person name="Bills G."/>
            <person name="Bluhm B."/>
            <person name="Cannon C."/>
            <person name="Castanera R."/>
            <person name="Culley D."/>
            <person name="Daum C."/>
            <person name="Ezra D."/>
            <person name="Gonzalez J."/>
            <person name="Henrissat B."/>
            <person name="Kuo A."/>
            <person name="Liang C."/>
            <person name="Lipzen A."/>
            <person name="Lutzoni F."/>
            <person name="Magnuson J."/>
            <person name="Mondo S."/>
            <person name="Nolan M."/>
            <person name="Ohm R."/>
            <person name="Pangilinan J."/>
            <person name="Park H.-J."/>
            <person name="Ramirez L."/>
            <person name="Alfaro M."/>
            <person name="Sun H."/>
            <person name="Tritt A."/>
            <person name="Yoshinaga Y."/>
            <person name="Zwiers L.-H."/>
            <person name="Turgeon B."/>
            <person name="Goodwin S."/>
            <person name="Spatafora J."/>
            <person name="Crous P."/>
            <person name="Grigoriev I."/>
        </authorList>
    </citation>
    <scope>NUCLEOTIDE SEQUENCE</scope>
    <source>
        <strain evidence="8">CBS 113389</strain>
    </source>
</reference>
<dbReference type="SUPFAM" id="SSF51971">
    <property type="entry name" value="Nucleotide-binding domain"/>
    <property type="match status" value="1"/>
</dbReference>
<feature type="binding site" evidence="6">
    <location>
        <position position="297"/>
    </location>
    <ligand>
        <name>D-dopa</name>
        <dbReference type="ChEBI" id="CHEBI:149689"/>
    </ligand>
</feature>
<dbReference type="EMBL" id="MU001635">
    <property type="protein sequence ID" value="KAF2482918.1"/>
    <property type="molecule type" value="Genomic_DNA"/>
</dbReference>
<dbReference type="Pfam" id="PF01266">
    <property type="entry name" value="DAO"/>
    <property type="match status" value="1"/>
</dbReference>